<feature type="compositionally biased region" description="Basic and acidic residues" evidence="1">
    <location>
        <begin position="522"/>
        <end position="534"/>
    </location>
</feature>
<dbReference type="AlphaFoldDB" id="A0AA37BSQ9"/>
<dbReference type="InterPro" id="IPR003692">
    <property type="entry name" value="Hydantoinase_B"/>
</dbReference>
<dbReference type="GO" id="GO:0005829">
    <property type="term" value="C:cytosol"/>
    <property type="evidence" value="ECO:0007669"/>
    <property type="project" value="TreeGrafter"/>
</dbReference>
<sequence length="534" mass="57827">MQRQQRSGARIDPFDLELFTGSLTSISDEMFQTTMRSARSTVIYDVLDYSNAITDSGGNVVALSCGIPLFTGVFDLMVRAVVKRIRMEEGDVVMTNDPYLTGTHLNDMGFVMPVFDDGLVAFCVCKGHLNDIGGNSVGSWSPDNREVYQEGIQVPPVKVVRGGEVDSDIIGMVVENSRVPDVVEGDIMAMIASLRKGASRLSGLLRSKGFEFGPMSSEVMRRSEEMARQRIATFPQGTYTSREVLDNGMEFGCTVRIRPGGEPRVEVEFTGVPPQVMESINTTLPGAVSAARSVYVAVVDPHADYNQGLVRPLDIRVPRSTILSAEKPAPVGVYWETTTYAADAVWKALAPVFPDRLSMGHFLSVAADIVAGRDVNGKGFVLVEPNPGGWGATESGDGESALVSLADGETYCSSVEVIERNYPIRVEEFSLNVKDGSGRGKYRGGFGIRKVYRVLVPAFFTAAMNRSLHPPWGNPGEGTPNYVVIGGKKLANVSAYPLGKGETVEIVTGGGGGYGNEEERPEELKERDALYGYR</sequence>
<dbReference type="PANTHER" id="PTHR11365">
    <property type="entry name" value="5-OXOPROLINASE RELATED"/>
    <property type="match status" value="1"/>
</dbReference>
<dbReference type="Proteomes" id="UP000632195">
    <property type="component" value="Unassembled WGS sequence"/>
</dbReference>
<comment type="caution">
    <text evidence="3">The sequence shown here is derived from an EMBL/GenBank/DDBJ whole genome shotgun (WGS) entry which is preliminary data.</text>
</comment>
<dbReference type="Pfam" id="PF02538">
    <property type="entry name" value="Hydantoinase_B"/>
    <property type="match status" value="1"/>
</dbReference>
<evidence type="ECO:0000313" key="4">
    <source>
        <dbReference type="Proteomes" id="UP000632195"/>
    </source>
</evidence>
<dbReference type="EMBL" id="BMNY01000002">
    <property type="protein sequence ID" value="GGM77548.1"/>
    <property type="molecule type" value="Genomic_DNA"/>
</dbReference>
<evidence type="ECO:0000259" key="2">
    <source>
        <dbReference type="Pfam" id="PF02538"/>
    </source>
</evidence>
<dbReference type="PANTHER" id="PTHR11365:SF23">
    <property type="entry name" value="HYPOTHETICAL 5-OXOPROLINASE (EUROFUNG)-RELATED"/>
    <property type="match status" value="1"/>
</dbReference>
<organism evidence="3 4">
    <name type="scientific">Thermogymnomonas acidicola</name>
    <dbReference type="NCBI Taxonomy" id="399579"/>
    <lineage>
        <taxon>Archaea</taxon>
        <taxon>Methanobacteriati</taxon>
        <taxon>Thermoplasmatota</taxon>
        <taxon>Thermoplasmata</taxon>
        <taxon>Thermoplasmatales</taxon>
        <taxon>Thermogymnomonas</taxon>
    </lineage>
</organism>
<dbReference type="InterPro" id="IPR045079">
    <property type="entry name" value="Oxoprolinase-like"/>
</dbReference>
<evidence type="ECO:0000256" key="1">
    <source>
        <dbReference type="SAM" id="MobiDB-lite"/>
    </source>
</evidence>
<feature type="domain" description="Hydantoinase B/oxoprolinase" evidence="2">
    <location>
        <begin position="12"/>
        <end position="516"/>
    </location>
</feature>
<dbReference type="GO" id="GO:0006749">
    <property type="term" value="P:glutathione metabolic process"/>
    <property type="evidence" value="ECO:0007669"/>
    <property type="project" value="TreeGrafter"/>
</dbReference>
<protein>
    <submittedName>
        <fullName evidence="3">5-oxoprolinase</fullName>
    </submittedName>
</protein>
<reference evidence="3" key="1">
    <citation type="journal article" date="2014" name="Int. J. Syst. Evol. Microbiol.">
        <title>Complete genome sequence of Corynebacterium casei LMG S-19264T (=DSM 44701T), isolated from a smear-ripened cheese.</title>
        <authorList>
            <consortium name="US DOE Joint Genome Institute (JGI-PGF)"/>
            <person name="Walter F."/>
            <person name="Albersmeier A."/>
            <person name="Kalinowski J."/>
            <person name="Ruckert C."/>
        </authorList>
    </citation>
    <scope>NUCLEOTIDE SEQUENCE</scope>
    <source>
        <strain evidence="3">JCM 13583</strain>
    </source>
</reference>
<dbReference type="RefSeq" id="WP_188681575.1">
    <property type="nucleotide sequence ID" value="NZ_BMNY01000002.1"/>
</dbReference>
<name>A0AA37BSQ9_9ARCH</name>
<proteinExistence type="predicted"/>
<reference evidence="3" key="2">
    <citation type="submission" date="2022-09" db="EMBL/GenBank/DDBJ databases">
        <authorList>
            <person name="Sun Q."/>
            <person name="Ohkuma M."/>
        </authorList>
    </citation>
    <scope>NUCLEOTIDE SEQUENCE</scope>
    <source>
        <strain evidence="3">JCM 13583</strain>
    </source>
</reference>
<keyword evidence="4" id="KW-1185">Reference proteome</keyword>
<evidence type="ECO:0000313" key="3">
    <source>
        <dbReference type="EMBL" id="GGM77548.1"/>
    </source>
</evidence>
<accession>A0AA37BSQ9</accession>
<gene>
    <name evidence="3" type="ORF">GCM10007108_14620</name>
</gene>
<dbReference type="GO" id="GO:0017168">
    <property type="term" value="F:5-oxoprolinase (ATP-hydrolyzing) activity"/>
    <property type="evidence" value="ECO:0007669"/>
    <property type="project" value="TreeGrafter"/>
</dbReference>
<feature type="region of interest" description="Disordered" evidence="1">
    <location>
        <begin position="510"/>
        <end position="534"/>
    </location>
</feature>